<accession>A0A368F249</accession>
<comment type="caution">
    <text evidence="1">The sequence shown here is derived from an EMBL/GenBank/DDBJ whole genome shotgun (WGS) entry which is preliminary data.</text>
</comment>
<dbReference type="STRING" id="29170.A0A368F249"/>
<dbReference type="Proteomes" id="UP000252519">
    <property type="component" value="Unassembled WGS sequence"/>
</dbReference>
<evidence type="ECO:0000313" key="2">
    <source>
        <dbReference type="Proteomes" id="UP000252519"/>
    </source>
</evidence>
<gene>
    <name evidence="1" type="ORF">ANCCAN_28110</name>
</gene>
<dbReference type="OrthoDB" id="10254664at2759"/>
<organism evidence="1 2">
    <name type="scientific">Ancylostoma caninum</name>
    <name type="common">Dog hookworm</name>
    <dbReference type="NCBI Taxonomy" id="29170"/>
    <lineage>
        <taxon>Eukaryota</taxon>
        <taxon>Metazoa</taxon>
        <taxon>Ecdysozoa</taxon>
        <taxon>Nematoda</taxon>
        <taxon>Chromadorea</taxon>
        <taxon>Rhabditida</taxon>
        <taxon>Rhabditina</taxon>
        <taxon>Rhabditomorpha</taxon>
        <taxon>Strongyloidea</taxon>
        <taxon>Ancylostomatidae</taxon>
        <taxon>Ancylostomatinae</taxon>
        <taxon>Ancylostoma</taxon>
    </lineage>
</organism>
<dbReference type="AlphaFoldDB" id="A0A368F249"/>
<proteinExistence type="predicted"/>
<name>A0A368F249_ANCCA</name>
<reference evidence="1 2" key="1">
    <citation type="submission" date="2014-10" db="EMBL/GenBank/DDBJ databases">
        <title>Draft genome of the hookworm Ancylostoma caninum.</title>
        <authorList>
            <person name="Mitreva M."/>
        </authorList>
    </citation>
    <scope>NUCLEOTIDE SEQUENCE [LARGE SCALE GENOMIC DNA]</scope>
    <source>
        <strain evidence="1 2">Baltimore</strain>
    </source>
</reference>
<keyword evidence="2" id="KW-1185">Reference proteome</keyword>
<protein>
    <submittedName>
        <fullName evidence="1">Uncharacterized protein</fullName>
    </submittedName>
</protein>
<dbReference type="EMBL" id="JOJR01009214">
    <property type="protein sequence ID" value="RCN26171.1"/>
    <property type="molecule type" value="Genomic_DNA"/>
</dbReference>
<evidence type="ECO:0000313" key="1">
    <source>
        <dbReference type="EMBL" id="RCN26171.1"/>
    </source>
</evidence>
<sequence length="239" mass="26556">MLFFKFAIFFSRISGEYLEKYHINLGMLKATPSTRVWMLTILLSITSLCSEQPRCADEHTALTDVSTLNFNGGVVLAYMSSPCHIEVILTEKEDVVAKPSDDIPRAKKEMLQLERIAWVVGARLASSCSVVPSGTHEVVQVQGKLGRSSKQQCRECDLAAAFYEEGKRSGLRKLMKIVTKQREASEATSRCAAFAAALALKLVCFFSVKCIIKQTMDAVAIHCKGSDSAIVKDCYRRRF</sequence>